<reference evidence="1 2" key="1">
    <citation type="submission" date="2019-11" db="EMBL/GenBank/DDBJ databases">
        <title>Spirosoma endbachense sp. nov., isolated from a natural salt meadow.</title>
        <authorList>
            <person name="Rojas J."/>
            <person name="Ambika Manirajan B."/>
            <person name="Ratering S."/>
            <person name="Suarez C."/>
            <person name="Geissler-Plaum R."/>
            <person name="Schnell S."/>
        </authorList>
    </citation>
    <scope>NUCLEOTIDE SEQUENCE [LARGE SCALE GENOMIC DNA]</scope>
    <source>
        <strain evidence="1 2">I-24</strain>
    </source>
</reference>
<sequence length="150" mass="17318">MAVGDFTRLLEELTLQRSEFHKLMCLKSNQLKDIPDHESAKTLVDEIEDYYEKRNEVAVKINYLKANRRLPEDVGKESDPETLKLKFVENLPVDKYELSKKLQLALPNLSKARTNLQRAKDPVTRLKYSQKVAKLEAEVALIRSAMKGMD</sequence>
<evidence type="ECO:0000313" key="2">
    <source>
        <dbReference type="Proteomes" id="UP000464577"/>
    </source>
</evidence>
<dbReference type="EMBL" id="CP045997">
    <property type="protein sequence ID" value="QHV97955.1"/>
    <property type="molecule type" value="Genomic_DNA"/>
</dbReference>
<name>A0A6P1VYU7_9BACT</name>
<accession>A0A6P1VYU7</accession>
<dbReference type="AlphaFoldDB" id="A0A6P1VYU7"/>
<organism evidence="1 2">
    <name type="scientific">Spirosoma endbachense</name>
    <dbReference type="NCBI Taxonomy" id="2666025"/>
    <lineage>
        <taxon>Bacteria</taxon>
        <taxon>Pseudomonadati</taxon>
        <taxon>Bacteroidota</taxon>
        <taxon>Cytophagia</taxon>
        <taxon>Cytophagales</taxon>
        <taxon>Cytophagaceae</taxon>
        <taxon>Spirosoma</taxon>
    </lineage>
</organism>
<evidence type="ECO:0000313" key="1">
    <source>
        <dbReference type="EMBL" id="QHV97955.1"/>
    </source>
</evidence>
<proteinExistence type="predicted"/>
<protein>
    <submittedName>
        <fullName evidence="1">Uncharacterized protein</fullName>
    </submittedName>
</protein>
<dbReference type="RefSeq" id="WP_162388373.1">
    <property type="nucleotide sequence ID" value="NZ_CP045997.1"/>
</dbReference>
<dbReference type="KEGG" id="senf:GJR95_24395"/>
<dbReference type="Proteomes" id="UP000464577">
    <property type="component" value="Chromosome"/>
</dbReference>
<keyword evidence="2" id="KW-1185">Reference proteome</keyword>
<gene>
    <name evidence="1" type="ORF">GJR95_24395</name>
</gene>